<organism evidence="1 2">
    <name type="scientific">Prymnesium parvum</name>
    <name type="common">Toxic golden alga</name>
    <dbReference type="NCBI Taxonomy" id="97485"/>
    <lineage>
        <taxon>Eukaryota</taxon>
        <taxon>Haptista</taxon>
        <taxon>Haptophyta</taxon>
        <taxon>Prymnesiophyceae</taxon>
        <taxon>Prymnesiales</taxon>
        <taxon>Prymnesiaceae</taxon>
        <taxon>Prymnesium</taxon>
    </lineage>
</organism>
<dbReference type="EMBL" id="JBGBPQ010000021">
    <property type="protein sequence ID" value="KAL1503871.1"/>
    <property type="molecule type" value="Genomic_DNA"/>
</dbReference>
<gene>
    <name evidence="1" type="ORF">AB1Y20_012335</name>
</gene>
<proteinExistence type="predicted"/>
<name>A0AB34IN88_PRYPA</name>
<dbReference type="Proteomes" id="UP001515480">
    <property type="component" value="Unassembled WGS sequence"/>
</dbReference>
<dbReference type="SUPFAM" id="SSF52266">
    <property type="entry name" value="SGNH hydrolase"/>
    <property type="match status" value="1"/>
</dbReference>
<keyword evidence="2" id="KW-1185">Reference proteome</keyword>
<sequence>MYTALGGSNTCGHGSEPPRKMLFRELIYSALRGQGLVDSLKVSCIPAAPPTMAAACLSQFAPAPTSFATVEYTPNMHDQPSLGLSHLREMLLSLSRRHVRVVVINLVPPTGRYPSLGARVAALAAELRLPSLTLLHSNASWQPDLRHINRVGHAAVASRALRLFLAPPALPPSSPPSPPSSPAPLPLCAVGAELRPLILHSSGWRLADEPTRADASKAGLLAEAAGASLTLCLRGVPPHAAFTAAFLLERSSVRPMSNVSFSCDGCACPPTPYTTGGETIGSHLFVGARRGGGGGHAWVHRLVGRAGPRECCAVALRSGEGRAKLSGVVFGADASVGGWANSYFLSRAQLIRRA</sequence>
<comment type="caution">
    <text evidence="1">The sequence shown here is derived from an EMBL/GenBank/DDBJ whole genome shotgun (WGS) entry which is preliminary data.</text>
</comment>
<dbReference type="AlphaFoldDB" id="A0AB34IN88"/>
<evidence type="ECO:0000313" key="2">
    <source>
        <dbReference type="Proteomes" id="UP001515480"/>
    </source>
</evidence>
<protein>
    <submittedName>
        <fullName evidence="1">Uncharacterized protein</fullName>
    </submittedName>
</protein>
<accession>A0AB34IN88</accession>
<reference evidence="1 2" key="1">
    <citation type="journal article" date="2024" name="Science">
        <title>Giant polyketide synthase enzymes in the biosynthesis of giant marine polyether toxins.</title>
        <authorList>
            <person name="Fallon T.R."/>
            <person name="Shende V.V."/>
            <person name="Wierzbicki I.H."/>
            <person name="Pendleton A.L."/>
            <person name="Watervoot N.F."/>
            <person name="Auber R.P."/>
            <person name="Gonzalez D.J."/>
            <person name="Wisecaver J.H."/>
            <person name="Moore B.S."/>
        </authorList>
    </citation>
    <scope>NUCLEOTIDE SEQUENCE [LARGE SCALE GENOMIC DNA]</scope>
    <source>
        <strain evidence="1 2">12B1</strain>
    </source>
</reference>
<evidence type="ECO:0000313" key="1">
    <source>
        <dbReference type="EMBL" id="KAL1503871.1"/>
    </source>
</evidence>